<evidence type="ECO:0000256" key="2">
    <source>
        <dbReference type="ARBA" id="ARBA00009451"/>
    </source>
</evidence>
<evidence type="ECO:0000256" key="5">
    <source>
        <dbReference type="ARBA" id="ARBA00023128"/>
    </source>
</evidence>
<sequence>MTFIYVGYFNCKKMLSIRQYAQRFISNKIFNTNNSNYLPSIQQRSFNWFKEDDENDSKGFLKYNKTIFPPQKPGEPKRPGYVCHVKKNIKYSPLKMWYVACFIRGMSVDEAVKQLSFLKKKGAAIAKDTILEAQRMAVEEHNIEFKSNLWVAESFATKALVYKGIRRHARGRYGIIHYRYCHYFVRLEEGKPPKHYYQPAPKTGEEWLQEWMEQMRNRKIYNSL</sequence>
<evidence type="ECO:0000313" key="11">
    <source>
        <dbReference type="EMBL" id="KAF3429975.1"/>
    </source>
</evidence>
<protein>
    <recommendedName>
        <fullName evidence="7">Large ribosomal subunit protein uL22m</fullName>
    </recommendedName>
    <alternativeName>
        <fullName evidence="8">39S ribosomal protein L22, mitochondrial</fullName>
    </alternativeName>
</protein>
<gene>
    <name evidence="11" type="ORF">E2986_01831</name>
</gene>
<evidence type="ECO:0000256" key="10">
    <source>
        <dbReference type="RuleBase" id="RU004005"/>
    </source>
</evidence>
<dbReference type="Gene3D" id="3.90.470.10">
    <property type="entry name" value="Ribosomal protein L22/L17"/>
    <property type="match status" value="1"/>
</dbReference>
<keyword evidence="5" id="KW-0496">Mitochondrion</keyword>
<evidence type="ECO:0000256" key="8">
    <source>
        <dbReference type="ARBA" id="ARBA00035506"/>
    </source>
</evidence>
<dbReference type="CDD" id="cd00336">
    <property type="entry name" value="Ribosomal_L22"/>
    <property type="match status" value="1"/>
</dbReference>
<dbReference type="GO" id="GO:0006412">
    <property type="term" value="P:translation"/>
    <property type="evidence" value="ECO:0007669"/>
    <property type="project" value="InterPro"/>
</dbReference>
<dbReference type="EMBL" id="WNWW01000135">
    <property type="protein sequence ID" value="KAF3429975.1"/>
    <property type="molecule type" value="Genomic_DNA"/>
</dbReference>
<proteinExistence type="inferred from homology"/>
<dbReference type="Proteomes" id="UP000655588">
    <property type="component" value="Unassembled WGS sequence"/>
</dbReference>
<dbReference type="AlphaFoldDB" id="A0A833S348"/>
<accession>A0A833S348</accession>
<dbReference type="InterPro" id="IPR036394">
    <property type="entry name" value="Ribosomal_uL22_sf"/>
</dbReference>
<evidence type="ECO:0000256" key="1">
    <source>
        <dbReference type="ARBA" id="ARBA00004173"/>
    </source>
</evidence>
<dbReference type="InterPro" id="IPR001063">
    <property type="entry name" value="Ribosomal_uL22"/>
</dbReference>
<organism evidence="11 12">
    <name type="scientific">Frieseomelitta varia</name>
    <dbReference type="NCBI Taxonomy" id="561572"/>
    <lineage>
        <taxon>Eukaryota</taxon>
        <taxon>Metazoa</taxon>
        <taxon>Ecdysozoa</taxon>
        <taxon>Arthropoda</taxon>
        <taxon>Hexapoda</taxon>
        <taxon>Insecta</taxon>
        <taxon>Pterygota</taxon>
        <taxon>Neoptera</taxon>
        <taxon>Endopterygota</taxon>
        <taxon>Hymenoptera</taxon>
        <taxon>Apocrita</taxon>
        <taxon>Aculeata</taxon>
        <taxon>Apoidea</taxon>
        <taxon>Anthophila</taxon>
        <taxon>Apidae</taxon>
        <taxon>Frieseomelitta</taxon>
    </lineage>
</organism>
<evidence type="ECO:0000256" key="3">
    <source>
        <dbReference type="ARBA" id="ARBA00022946"/>
    </source>
</evidence>
<comment type="subcellular location">
    <subcellularLocation>
        <location evidence="1">Mitochondrion</location>
    </subcellularLocation>
</comment>
<keyword evidence="12" id="KW-1185">Reference proteome</keyword>
<dbReference type="FunFam" id="3.90.470.10:FF:000009">
    <property type="entry name" value="39S ribosomal protein L22, mitochondrial"/>
    <property type="match status" value="1"/>
</dbReference>
<evidence type="ECO:0000256" key="7">
    <source>
        <dbReference type="ARBA" id="ARBA00035286"/>
    </source>
</evidence>
<dbReference type="GO" id="GO:0003735">
    <property type="term" value="F:structural constituent of ribosome"/>
    <property type="evidence" value="ECO:0007669"/>
    <property type="project" value="InterPro"/>
</dbReference>
<dbReference type="PANTHER" id="PTHR13501:SF8">
    <property type="entry name" value="LARGE RIBOSOMAL SUBUNIT PROTEIN UL22M"/>
    <property type="match status" value="1"/>
</dbReference>
<comment type="similarity">
    <text evidence="2 10">Belongs to the universal ribosomal protein uL22 family.</text>
</comment>
<evidence type="ECO:0000256" key="6">
    <source>
        <dbReference type="ARBA" id="ARBA00023274"/>
    </source>
</evidence>
<reference evidence="11" key="1">
    <citation type="submission" date="2019-11" db="EMBL/GenBank/DDBJ databases">
        <title>The nuclear and mitochondrial genomes of Frieseomelitta varia - a highly eusocial stingless bee (Meliponini) with a permanently sterile worker caste.</title>
        <authorList>
            <person name="Freitas F.C.P."/>
            <person name="Lourenco A.P."/>
            <person name="Nunes F.M.F."/>
            <person name="Paschoal A.R."/>
            <person name="Abreu F.C.P."/>
            <person name="Barbin F.O."/>
            <person name="Bataglia L."/>
            <person name="Cardoso-Junior C.A.M."/>
            <person name="Cervoni M.S."/>
            <person name="Silva S.R."/>
            <person name="Dalarmi F."/>
            <person name="Del Lama M.A."/>
            <person name="Depintor T.S."/>
            <person name="Ferreira K.M."/>
            <person name="Goria P.S."/>
            <person name="Jaskot M.C."/>
            <person name="Lago D.C."/>
            <person name="Luna-Lucena D."/>
            <person name="Moda L.M."/>
            <person name="Nascimento L."/>
            <person name="Pedrino M."/>
            <person name="Rabico F.O."/>
            <person name="Sanches F.C."/>
            <person name="Santos D.E."/>
            <person name="Santos C.G."/>
            <person name="Vieira J."/>
            <person name="Lopes T.F."/>
            <person name="Barchuk A.R."/>
            <person name="Hartfelder K."/>
            <person name="Simoes Z.L.P."/>
            <person name="Bitondi M.M.G."/>
            <person name="Pinheiro D.G."/>
        </authorList>
    </citation>
    <scope>NUCLEOTIDE SEQUENCE</scope>
    <source>
        <strain evidence="11">USP_RPSP 00005682</strain>
        <tissue evidence="11">Whole individual</tissue>
    </source>
</reference>
<evidence type="ECO:0000256" key="4">
    <source>
        <dbReference type="ARBA" id="ARBA00022980"/>
    </source>
</evidence>
<evidence type="ECO:0000256" key="9">
    <source>
        <dbReference type="ARBA" id="ARBA00038782"/>
    </source>
</evidence>
<dbReference type="Pfam" id="PF00237">
    <property type="entry name" value="Ribosomal_L22"/>
    <property type="match status" value="1"/>
</dbReference>
<keyword evidence="4 10" id="KW-0689">Ribosomal protein</keyword>
<dbReference type="SUPFAM" id="SSF54843">
    <property type="entry name" value="Ribosomal protein L22"/>
    <property type="match status" value="1"/>
</dbReference>
<dbReference type="GO" id="GO:0005762">
    <property type="term" value="C:mitochondrial large ribosomal subunit"/>
    <property type="evidence" value="ECO:0007669"/>
    <property type="project" value="TreeGrafter"/>
</dbReference>
<name>A0A833S348_9HYME</name>
<comment type="caution">
    <text evidence="11">The sequence shown here is derived from an EMBL/GenBank/DDBJ whole genome shotgun (WGS) entry which is preliminary data.</text>
</comment>
<evidence type="ECO:0000313" key="12">
    <source>
        <dbReference type="Proteomes" id="UP000655588"/>
    </source>
</evidence>
<keyword evidence="3" id="KW-0809">Transit peptide</keyword>
<comment type="subunit">
    <text evidence="9">Component of the mitochondrial ribosome large subunit (39S) which comprises a 16S rRNA and about 50 distinct proteins.</text>
</comment>
<dbReference type="PANTHER" id="PTHR13501">
    <property type="entry name" value="CHLOROPLAST 50S RIBOSOMAL PROTEIN L22-RELATED"/>
    <property type="match status" value="1"/>
</dbReference>
<keyword evidence="6 10" id="KW-0687">Ribonucleoprotein</keyword>
<dbReference type="InterPro" id="IPR047867">
    <property type="entry name" value="Ribosomal_uL22_bac/org-type"/>
</dbReference>